<dbReference type="Proteomes" id="UP000612808">
    <property type="component" value="Unassembled WGS sequence"/>
</dbReference>
<dbReference type="SUPFAM" id="SSF55961">
    <property type="entry name" value="Bet v1-like"/>
    <property type="match status" value="1"/>
</dbReference>
<comment type="caution">
    <text evidence="1">The sequence shown here is derived from an EMBL/GenBank/DDBJ whole genome shotgun (WGS) entry which is preliminary data.</text>
</comment>
<organism evidence="1 2">
    <name type="scientific">Actinocatenispora rupis</name>
    <dbReference type="NCBI Taxonomy" id="519421"/>
    <lineage>
        <taxon>Bacteria</taxon>
        <taxon>Bacillati</taxon>
        <taxon>Actinomycetota</taxon>
        <taxon>Actinomycetes</taxon>
        <taxon>Micromonosporales</taxon>
        <taxon>Micromonosporaceae</taxon>
        <taxon>Actinocatenispora</taxon>
    </lineage>
</organism>
<name>A0A8J3NCP3_9ACTN</name>
<keyword evidence="2" id="KW-1185">Reference proteome</keyword>
<evidence type="ECO:0008006" key="3">
    <source>
        <dbReference type="Google" id="ProtNLM"/>
    </source>
</evidence>
<dbReference type="EMBL" id="BOMB01000008">
    <property type="protein sequence ID" value="GID10664.1"/>
    <property type="molecule type" value="Genomic_DNA"/>
</dbReference>
<reference evidence="1" key="1">
    <citation type="submission" date="2021-01" db="EMBL/GenBank/DDBJ databases">
        <title>Whole genome shotgun sequence of Actinocatenispora rupis NBRC 107355.</title>
        <authorList>
            <person name="Komaki H."/>
            <person name="Tamura T."/>
        </authorList>
    </citation>
    <scope>NUCLEOTIDE SEQUENCE</scope>
    <source>
        <strain evidence="1">NBRC 107355</strain>
    </source>
</reference>
<evidence type="ECO:0000313" key="1">
    <source>
        <dbReference type="EMBL" id="GID10664.1"/>
    </source>
</evidence>
<dbReference type="AlphaFoldDB" id="A0A8J3NCP3"/>
<dbReference type="Gene3D" id="3.30.530.20">
    <property type="match status" value="1"/>
</dbReference>
<gene>
    <name evidence="1" type="ORF">Aru02nite_15530</name>
</gene>
<protein>
    <recommendedName>
        <fullName evidence="3">Polyketide cyclase / dehydrase and lipid transport</fullName>
    </recommendedName>
</protein>
<dbReference type="InterPro" id="IPR023393">
    <property type="entry name" value="START-like_dom_sf"/>
</dbReference>
<sequence>MLERVRNWGGTAAEVDRRYPCEDYLDGPVERLTRAVTVRAPAALTYRWLCQTSVAPYAYDWLDNWGRRSPRELTPGADELRIGQRVMVFELREIEPGRGFSGRSFAAAERLFGPNAGTYAVEPLDATSCRLLCRLVFGPRRPFGRRWATLLAYGDLIMMRKQLLTLKALAERDARQAQA</sequence>
<accession>A0A8J3NCP3</accession>
<proteinExistence type="predicted"/>
<evidence type="ECO:0000313" key="2">
    <source>
        <dbReference type="Proteomes" id="UP000612808"/>
    </source>
</evidence>
<dbReference type="RefSeq" id="WP_203656019.1">
    <property type="nucleotide sequence ID" value="NZ_BAAAZM010000003.1"/>
</dbReference>